<evidence type="ECO:0008006" key="5">
    <source>
        <dbReference type="Google" id="ProtNLM"/>
    </source>
</evidence>
<evidence type="ECO:0000256" key="2">
    <source>
        <dbReference type="SAM" id="MobiDB-lite"/>
    </source>
</evidence>
<keyword evidence="4" id="KW-1185">Reference proteome</keyword>
<name>A0A0K6I4Y7_9BURK</name>
<evidence type="ECO:0000256" key="1">
    <source>
        <dbReference type="SAM" id="Coils"/>
    </source>
</evidence>
<sequence>MTDLNSIAQTNAAFGGLFPDAPALDAAQVRLRPADLARMLKVSRQAVSQWIAAGKLRLDADGRVSAASAVRQLVQHHPERLRASALAPVVREMHDLRLRVADLERDLAAARADAEFHSGAVEELIEQQTELMRQLMTWRETLSSMPADVIVDAVRHWLSVFLDPCSPADPSTVRLVGIATTLRDSVEGETGLPRPNAANNLEPDHD</sequence>
<keyword evidence="1" id="KW-0175">Coiled coil</keyword>
<dbReference type="AlphaFoldDB" id="A0A0K6I4Y7"/>
<evidence type="ECO:0000313" key="3">
    <source>
        <dbReference type="EMBL" id="CUA98219.1"/>
    </source>
</evidence>
<dbReference type="STRING" id="339866.GCA_001418255_02051"/>
<dbReference type="Proteomes" id="UP000183649">
    <property type="component" value="Unassembled WGS sequence"/>
</dbReference>
<accession>A0A0K6I4Y7</accession>
<gene>
    <name evidence="3" type="ORF">Ga0061069_10712</name>
</gene>
<dbReference type="RefSeq" id="WP_055450931.1">
    <property type="nucleotide sequence ID" value="NZ_CYHF01000007.1"/>
</dbReference>
<dbReference type="OrthoDB" id="7361904at2"/>
<organism evidence="3 4">
    <name type="scientific">Thiomonas bhubaneswarensis</name>
    <dbReference type="NCBI Taxonomy" id="339866"/>
    <lineage>
        <taxon>Bacteria</taxon>
        <taxon>Pseudomonadati</taxon>
        <taxon>Pseudomonadota</taxon>
        <taxon>Betaproteobacteria</taxon>
        <taxon>Burkholderiales</taxon>
        <taxon>Thiomonas</taxon>
    </lineage>
</organism>
<dbReference type="EMBL" id="CYHF01000007">
    <property type="protein sequence ID" value="CUA98219.1"/>
    <property type="molecule type" value="Genomic_DNA"/>
</dbReference>
<protein>
    <recommendedName>
        <fullName evidence="5">Helix-turn-helix domain-containing protein</fullName>
    </recommendedName>
</protein>
<proteinExistence type="predicted"/>
<reference evidence="4" key="1">
    <citation type="submission" date="2015-08" db="EMBL/GenBank/DDBJ databases">
        <authorList>
            <person name="Varghese N."/>
        </authorList>
    </citation>
    <scope>NUCLEOTIDE SEQUENCE [LARGE SCALE GENOMIC DNA]</scope>
    <source>
        <strain evidence="4">DSM 18181</strain>
    </source>
</reference>
<feature type="coiled-coil region" evidence="1">
    <location>
        <begin position="93"/>
        <end position="141"/>
    </location>
</feature>
<feature type="region of interest" description="Disordered" evidence="2">
    <location>
        <begin position="186"/>
        <end position="206"/>
    </location>
</feature>
<evidence type="ECO:0000313" key="4">
    <source>
        <dbReference type="Proteomes" id="UP000183649"/>
    </source>
</evidence>